<evidence type="ECO:0000313" key="3">
    <source>
        <dbReference type="EMBL" id="CDQ73328.1"/>
    </source>
</evidence>
<dbReference type="STRING" id="8022.A0A060X180"/>
<dbReference type="InterPro" id="IPR051557">
    <property type="entry name" value="NipSnap_domain"/>
</dbReference>
<dbReference type="PaxDb" id="8022-A0A060X180"/>
<sequence length="102" mass="11908">MQNQLLLEFCFWNEPSPRPGQNILNIHSYKLKVSPGMNQIYKMSSYKLKARAIKYRQENDEAVGGFFSQVGDLYEVHHLWVYKDLQSRDDTKNFLAEGGMGF</sequence>
<dbReference type="InterPro" id="IPR012577">
    <property type="entry name" value="NIPSNAP"/>
</dbReference>
<dbReference type="AlphaFoldDB" id="A0A060X180"/>
<reference evidence="3" key="1">
    <citation type="journal article" date="2014" name="Nat. Commun.">
        <title>The rainbow trout genome provides novel insights into evolution after whole-genome duplication in vertebrates.</title>
        <authorList>
            <person name="Berthelot C."/>
            <person name="Brunet F."/>
            <person name="Chalopin D."/>
            <person name="Juanchich A."/>
            <person name="Bernard M."/>
            <person name="Noel B."/>
            <person name="Bento P."/>
            <person name="Da Silva C."/>
            <person name="Labadie K."/>
            <person name="Alberti A."/>
            <person name="Aury J.M."/>
            <person name="Louis A."/>
            <person name="Dehais P."/>
            <person name="Bardou P."/>
            <person name="Montfort J."/>
            <person name="Klopp C."/>
            <person name="Cabau C."/>
            <person name="Gaspin C."/>
            <person name="Thorgaard G.H."/>
            <person name="Boussaha M."/>
            <person name="Quillet E."/>
            <person name="Guyomard R."/>
            <person name="Galiana D."/>
            <person name="Bobe J."/>
            <person name="Volff J.N."/>
            <person name="Genet C."/>
            <person name="Wincker P."/>
            <person name="Jaillon O."/>
            <person name="Roest Crollius H."/>
            <person name="Guiguen Y."/>
        </authorList>
    </citation>
    <scope>NUCLEOTIDE SEQUENCE [LARGE SCALE GENOMIC DNA]</scope>
</reference>
<organism evidence="3 4">
    <name type="scientific">Oncorhynchus mykiss</name>
    <name type="common">Rainbow trout</name>
    <name type="synonym">Salmo gairdneri</name>
    <dbReference type="NCBI Taxonomy" id="8022"/>
    <lineage>
        <taxon>Eukaryota</taxon>
        <taxon>Metazoa</taxon>
        <taxon>Chordata</taxon>
        <taxon>Craniata</taxon>
        <taxon>Vertebrata</taxon>
        <taxon>Euteleostomi</taxon>
        <taxon>Actinopterygii</taxon>
        <taxon>Neopterygii</taxon>
        <taxon>Teleostei</taxon>
        <taxon>Protacanthopterygii</taxon>
        <taxon>Salmoniformes</taxon>
        <taxon>Salmonidae</taxon>
        <taxon>Salmoninae</taxon>
        <taxon>Oncorhynchus</taxon>
    </lineage>
</organism>
<evidence type="ECO:0000313" key="4">
    <source>
        <dbReference type="Proteomes" id="UP000193380"/>
    </source>
</evidence>
<dbReference type="SUPFAM" id="SSF54909">
    <property type="entry name" value="Dimeric alpha+beta barrel"/>
    <property type="match status" value="1"/>
</dbReference>
<name>A0A060X180_ONCMY</name>
<dbReference type="PANTHER" id="PTHR21017:SF17">
    <property type="entry name" value="PROTEIN NIPSNAP"/>
    <property type="match status" value="1"/>
</dbReference>
<comment type="similarity">
    <text evidence="1">Belongs to the NipSnap family.</text>
</comment>
<feature type="domain" description="NIPSNAP" evidence="2">
    <location>
        <begin position="46"/>
        <end position="96"/>
    </location>
</feature>
<dbReference type="GO" id="GO:0005739">
    <property type="term" value="C:mitochondrion"/>
    <property type="evidence" value="ECO:0007669"/>
    <property type="project" value="TreeGrafter"/>
</dbReference>
<accession>A0A060X180</accession>
<proteinExistence type="inferred from homology"/>
<dbReference type="GO" id="GO:0000423">
    <property type="term" value="P:mitophagy"/>
    <property type="evidence" value="ECO:0007669"/>
    <property type="project" value="UniProtKB-ARBA"/>
</dbReference>
<dbReference type="Gene3D" id="3.30.70.100">
    <property type="match status" value="1"/>
</dbReference>
<dbReference type="InterPro" id="IPR011008">
    <property type="entry name" value="Dimeric_a/b-barrel"/>
</dbReference>
<protein>
    <recommendedName>
        <fullName evidence="2">NIPSNAP domain-containing protein</fullName>
    </recommendedName>
</protein>
<evidence type="ECO:0000259" key="2">
    <source>
        <dbReference type="Pfam" id="PF07978"/>
    </source>
</evidence>
<gene>
    <name evidence="3" type="ORF">GSONMT00029507001</name>
</gene>
<dbReference type="Pfam" id="PF07978">
    <property type="entry name" value="NIPSNAP"/>
    <property type="match status" value="1"/>
</dbReference>
<dbReference type="PANTHER" id="PTHR21017">
    <property type="entry name" value="NIPSNAP-RELATED"/>
    <property type="match status" value="1"/>
</dbReference>
<reference evidence="3" key="2">
    <citation type="submission" date="2014-03" db="EMBL/GenBank/DDBJ databases">
        <authorList>
            <person name="Genoscope - CEA"/>
        </authorList>
    </citation>
    <scope>NUCLEOTIDE SEQUENCE</scope>
</reference>
<dbReference type="EMBL" id="FR904895">
    <property type="protein sequence ID" value="CDQ73328.1"/>
    <property type="molecule type" value="Genomic_DNA"/>
</dbReference>
<dbReference type="Proteomes" id="UP000193380">
    <property type="component" value="Unassembled WGS sequence"/>
</dbReference>
<evidence type="ECO:0000256" key="1">
    <source>
        <dbReference type="ARBA" id="ARBA00005291"/>
    </source>
</evidence>